<organism evidence="3 4">
    <name type="scientific">Actinomadura namibiensis</name>
    <dbReference type="NCBI Taxonomy" id="182080"/>
    <lineage>
        <taxon>Bacteria</taxon>
        <taxon>Bacillati</taxon>
        <taxon>Actinomycetota</taxon>
        <taxon>Actinomycetes</taxon>
        <taxon>Streptosporangiales</taxon>
        <taxon>Thermomonosporaceae</taxon>
        <taxon>Actinomadura</taxon>
    </lineage>
</organism>
<accession>A0A7W3LRB3</accession>
<keyword evidence="1" id="KW-0808">Transferase</keyword>
<dbReference type="GO" id="GO:0004674">
    <property type="term" value="F:protein serine/threonine kinase activity"/>
    <property type="evidence" value="ECO:0007669"/>
    <property type="project" value="UniProtKB-KW"/>
</dbReference>
<protein>
    <submittedName>
        <fullName evidence="3">Anti-sigma regulatory factor (Ser/Thr protein kinase)</fullName>
    </submittedName>
</protein>
<dbReference type="InterPro" id="IPR036890">
    <property type="entry name" value="HATPase_C_sf"/>
</dbReference>
<evidence type="ECO:0000256" key="1">
    <source>
        <dbReference type="ARBA" id="ARBA00022527"/>
    </source>
</evidence>
<keyword evidence="4" id="KW-1185">Reference proteome</keyword>
<gene>
    <name evidence="3" type="ORF">HNR61_004495</name>
</gene>
<dbReference type="RefSeq" id="WP_182845069.1">
    <property type="nucleotide sequence ID" value="NZ_BAAALP010000024.1"/>
</dbReference>
<name>A0A7W3LRB3_ACTNM</name>
<dbReference type="Gene3D" id="3.30.565.10">
    <property type="entry name" value="Histidine kinase-like ATPase, C-terminal domain"/>
    <property type="match status" value="1"/>
</dbReference>
<dbReference type="Pfam" id="PF13581">
    <property type="entry name" value="HATPase_c_2"/>
    <property type="match status" value="1"/>
</dbReference>
<keyword evidence="1" id="KW-0723">Serine/threonine-protein kinase</keyword>
<evidence type="ECO:0000313" key="3">
    <source>
        <dbReference type="EMBL" id="MBA8952849.1"/>
    </source>
</evidence>
<dbReference type="CDD" id="cd16936">
    <property type="entry name" value="HATPase_RsbW-like"/>
    <property type="match status" value="1"/>
</dbReference>
<dbReference type="SUPFAM" id="SSF55874">
    <property type="entry name" value="ATPase domain of HSP90 chaperone/DNA topoisomerase II/histidine kinase"/>
    <property type="match status" value="1"/>
</dbReference>
<comment type="caution">
    <text evidence="3">The sequence shown here is derived from an EMBL/GenBank/DDBJ whole genome shotgun (WGS) entry which is preliminary data.</text>
</comment>
<dbReference type="PANTHER" id="PTHR35526:SF3">
    <property type="entry name" value="ANTI-SIGMA-F FACTOR RSBW"/>
    <property type="match status" value="1"/>
</dbReference>
<dbReference type="Proteomes" id="UP000572680">
    <property type="component" value="Unassembled WGS sequence"/>
</dbReference>
<dbReference type="AlphaFoldDB" id="A0A7W3LRB3"/>
<dbReference type="InterPro" id="IPR003594">
    <property type="entry name" value="HATPase_dom"/>
</dbReference>
<dbReference type="PANTHER" id="PTHR35526">
    <property type="entry name" value="ANTI-SIGMA-F FACTOR RSBW-RELATED"/>
    <property type="match status" value="1"/>
</dbReference>
<keyword evidence="1" id="KW-0418">Kinase</keyword>
<feature type="domain" description="Histidine kinase/HSP90-like ATPase" evidence="2">
    <location>
        <begin position="22"/>
        <end position="120"/>
    </location>
</feature>
<evidence type="ECO:0000259" key="2">
    <source>
        <dbReference type="Pfam" id="PF13581"/>
    </source>
</evidence>
<dbReference type="InterPro" id="IPR050267">
    <property type="entry name" value="Anti-sigma-factor_SerPK"/>
</dbReference>
<proteinExistence type="predicted"/>
<evidence type="ECO:0000313" key="4">
    <source>
        <dbReference type="Proteomes" id="UP000572680"/>
    </source>
</evidence>
<reference evidence="3 4" key="1">
    <citation type="submission" date="2020-08" db="EMBL/GenBank/DDBJ databases">
        <title>Genomic Encyclopedia of Type Strains, Phase IV (KMG-IV): sequencing the most valuable type-strain genomes for metagenomic binning, comparative biology and taxonomic classification.</title>
        <authorList>
            <person name="Goeker M."/>
        </authorList>
    </citation>
    <scope>NUCLEOTIDE SEQUENCE [LARGE SCALE GENOMIC DNA]</scope>
    <source>
        <strain evidence="3 4">DSM 44197</strain>
    </source>
</reference>
<dbReference type="EMBL" id="JACJIA010000005">
    <property type="protein sequence ID" value="MBA8952849.1"/>
    <property type="molecule type" value="Genomic_DNA"/>
</dbReference>
<sequence>MISEGRRSCPERLSTVSAIMLRANVRSIGRIREFVTGALASQGIDAEVIDDAAIVVSELATNALRYGKLLDGMIVCAYMSAEGPVVEVWDRSPEPPRVMPVDFEAESGRGLNIVCELSARWGVTPLPNGGKAVWSVIRKAGDR</sequence>